<keyword evidence="2 6" id="KW-0479">Metal-binding</keyword>
<dbReference type="Pfam" id="PF01432">
    <property type="entry name" value="Peptidase_M3"/>
    <property type="match status" value="1"/>
</dbReference>
<dbReference type="GO" id="GO:0006508">
    <property type="term" value="P:proteolysis"/>
    <property type="evidence" value="ECO:0007669"/>
    <property type="project" value="UniProtKB-KW"/>
</dbReference>
<evidence type="ECO:0000313" key="9">
    <source>
        <dbReference type="EMBL" id="MBB6443975.1"/>
    </source>
</evidence>
<dbReference type="Pfam" id="PF08439">
    <property type="entry name" value="Peptidase_M3_N"/>
    <property type="match status" value="1"/>
</dbReference>
<dbReference type="GO" id="GO:0004222">
    <property type="term" value="F:metalloendopeptidase activity"/>
    <property type="evidence" value="ECO:0007669"/>
    <property type="project" value="UniProtKB-UniRule"/>
</dbReference>
<organism evidence="9 10">
    <name type="scientific">Bacillus benzoevorans</name>
    <dbReference type="NCBI Taxonomy" id="1456"/>
    <lineage>
        <taxon>Bacteria</taxon>
        <taxon>Bacillati</taxon>
        <taxon>Bacillota</taxon>
        <taxon>Bacilli</taxon>
        <taxon>Bacillales</taxon>
        <taxon>Bacillaceae</taxon>
        <taxon>Bacillus</taxon>
    </lineage>
</organism>
<keyword evidence="4 6" id="KW-0862">Zinc</keyword>
<dbReference type="Gene3D" id="1.20.140.70">
    <property type="entry name" value="Oligopeptidase f, N-terminal domain"/>
    <property type="match status" value="1"/>
</dbReference>
<protein>
    <recommendedName>
        <fullName evidence="6">Oligopeptidase F</fullName>
        <ecNumber evidence="6">3.4.24.-</ecNumber>
    </recommendedName>
</protein>
<dbReference type="SUPFAM" id="SSF55486">
    <property type="entry name" value="Metalloproteases ('zincins'), catalytic domain"/>
    <property type="match status" value="1"/>
</dbReference>
<comment type="function">
    <text evidence="6">Has oligopeptidase activity and degrades a variety of small bioactive peptides.</text>
</comment>
<dbReference type="RefSeq" id="WP_184522545.1">
    <property type="nucleotide sequence ID" value="NZ_JACHGK010000001.1"/>
</dbReference>
<dbReference type="InterPro" id="IPR001567">
    <property type="entry name" value="Pept_M3A_M3B_dom"/>
</dbReference>
<comment type="caution">
    <text evidence="9">The sequence shown here is derived from an EMBL/GenBank/DDBJ whole genome shotgun (WGS) entry which is preliminary data.</text>
</comment>
<evidence type="ECO:0000256" key="6">
    <source>
        <dbReference type="RuleBase" id="RU368091"/>
    </source>
</evidence>
<dbReference type="InterPro" id="IPR004438">
    <property type="entry name" value="Peptidase_M3B"/>
</dbReference>
<sequence length="596" mass="68614">MTITYKSRNEVPEQEKWNLEDIYADIGKWDEDYHQIEQMNEKLKDFDGAIHDGSSLFQYLKLKEDLSFIFNKLYAYAMLKGDLDTRDTEAQSLIDRAKSLSVKISAANSFFMPYLLSLEEETLHEYIAAEKGLDYFKEDLLDSFRYKSHVLSKEQEGILSQMGEALSVPSHVFGMINNADIKFGEVTGENGEKLELTRGMYAKIMEDEDRDKRREAYKAYYQPYVQLKNSIAATLSGAIKNNATTAKIRQYPSALEKGLFGDRVPKDVYENLITTTKQHIAPLHQYMKIRKKKLQLDELRAYDMSVPLVSGVKRVIPYEEAFATMCSALQPLGEDYSKILHEFKNARYLDVRETPGKRSGAYNLGVYGVHPYILLNHQDNLDSLFTLVHECGHGVHSKLSSQYQPQITARYSIFVAEVASTVNEVLLINYLLNNEKDEKVRYYLLNHFIDQYKGTFFTQVMFAEFEKITHEMAEKGMPLNAEAFNSIYESLFREYNGDEVVFDDEVKYGWSRIPHFYRPFYVYKYATGYTSAIHLATRILAGDQDTLKSYIEFLKSGSSDYPLELLKKTGVDLTTSAPIESSLAKFSDLVEEFSKM</sequence>
<gene>
    <name evidence="9" type="ORF">HNR53_000563</name>
</gene>
<dbReference type="Proteomes" id="UP000531594">
    <property type="component" value="Unassembled WGS sequence"/>
</dbReference>
<dbReference type="Gene3D" id="1.10.1370.20">
    <property type="entry name" value="Oligoendopeptidase f, C-terminal domain"/>
    <property type="match status" value="1"/>
</dbReference>
<evidence type="ECO:0000259" key="8">
    <source>
        <dbReference type="Pfam" id="PF08439"/>
    </source>
</evidence>
<dbReference type="EMBL" id="JACHGK010000001">
    <property type="protein sequence ID" value="MBB6443975.1"/>
    <property type="molecule type" value="Genomic_DNA"/>
</dbReference>
<evidence type="ECO:0000256" key="1">
    <source>
        <dbReference type="ARBA" id="ARBA00022670"/>
    </source>
</evidence>
<dbReference type="PANTHER" id="PTHR11804">
    <property type="entry name" value="PROTEASE M3 THIMET OLIGOPEPTIDASE-RELATED"/>
    <property type="match status" value="1"/>
</dbReference>
<evidence type="ECO:0000313" key="10">
    <source>
        <dbReference type="Proteomes" id="UP000531594"/>
    </source>
</evidence>
<dbReference type="CDD" id="cd09608">
    <property type="entry name" value="M3B_PepF"/>
    <property type="match status" value="1"/>
</dbReference>
<dbReference type="AlphaFoldDB" id="A0A7X0HQW6"/>
<dbReference type="InterPro" id="IPR045090">
    <property type="entry name" value="Pept_M3A_M3B"/>
</dbReference>
<dbReference type="PANTHER" id="PTHR11804:SF84">
    <property type="entry name" value="SACCHAROLYSIN"/>
    <property type="match status" value="1"/>
</dbReference>
<evidence type="ECO:0000256" key="4">
    <source>
        <dbReference type="ARBA" id="ARBA00022833"/>
    </source>
</evidence>
<dbReference type="EC" id="3.4.24.-" evidence="6"/>
<keyword evidence="1 6" id="KW-0645">Protease</keyword>
<comment type="cofactor">
    <cofactor evidence="6">
        <name>Zn(2+)</name>
        <dbReference type="ChEBI" id="CHEBI:29105"/>
    </cofactor>
    <text evidence="6">Binds 1 zinc ion.</text>
</comment>
<evidence type="ECO:0000256" key="5">
    <source>
        <dbReference type="ARBA" id="ARBA00023049"/>
    </source>
</evidence>
<keyword evidence="10" id="KW-1185">Reference proteome</keyword>
<reference evidence="9 10" key="1">
    <citation type="submission" date="2020-08" db="EMBL/GenBank/DDBJ databases">
        <title>Genomic Encyclopedia of Type Strains, Phase IV (KMG-IV): sequencing the most valuable type-strain genomes for metagenomic binning, comparative biology and taxonomic classification.</title>
        <authorList>
            <person name="Goeker M."/>
        </authorList>
    </citation>
    <scope>NUCLEOTIDE SEQUENCE [LARGE SCALE GENOMIC DNA]</scope>
    <source>
        <strain evidence="9 10">DSM 5391</strain>
    </source>
</reference>
<keyword evidence="5 6" id="KW-0482">Metalloprotease</keyword>
<keyword evidence="3 6" id="KW-0378">Hydrolase</keyword>
<comment type="similarity">
    <text evidence="6">Belongs to the peptidase M3B family.</text>
</comment>
<dbReference type="InterPro" id="IPR013647">
    <property type="entry name" value="OligopepF_N_dom"/>
</dbReference>
<proteinExistence type="inferred from homology"/>
<name>A0A7X0HQW6_9BACI</name>
<dbReference type="Gene3D" id="1.10.287.830">
    <property type="entry name" value="putative peptidase helix hairpin domain like"/>
    <property type="match status" value="1"/>
</dbReference>
<dbReference type="InterPro" id="IPR042088">
    <property type="entry name" value="OligoPept_F_C"/>
</dbReference>
<accession>A0A7X0HQW6</accession>
<feature type="domain" description="Oligopeptidase F N-terminal" evidence="8">
    <location>
        <begin position="115"/>
        <end position="183"/>
    </location>
</feature>
<evidence type="ECO:0000259" key="7">
    <source>
        <dbReference type="Pfam" id="PF01432"/>
    </source>
</evidence>
<feature type="domain" description="Peptidase M3A/M3B catalytic" evidence="7">
    <location>
        <begin position="205"/>
        <end position="583"/>
    </location>
</feature>
<evidence type="ECO:0000256" key="3">
    <source>
        <dbReference type="ARBA" id="ARBA00022801"/>
    </source>
</evidence>
<dbReference type="GO" id="GO:0046872">
    <property type="term" value="F:metal ion binding"/>
    <property type="evidence" value="ECO:0007669"/>
    <property type="project" value="UniProtKB-UniRule"/>
</dbReference>
<dbReference type="NCBIfam" id="TIGR00181">
    <property type="entry name" value="pepF"/>
    <property type="match status" value="1"/>
</dbReference>
<dbReference type="GO" id="GO:0006518">
    <property type="term" value="P:peptide metabolic process"/>
    <property type="evidence" value="ECO:0007669"/>
    <property type="project" value="TreeGrafter"/>
</dbReference>
<evidence type="ECO:0000256" key="2">
    <source>
        <dbReference type="ARBA" id="ARBA00022723"/>
    </source>
</evidence>